<evidence type="ECO:0000313" key="3">
    <source>
        <dbReference type="Proteomes" id="UP001458880"/>
    </source>
</evidence>
<sequence length="96" mass="10409">MRTREELEALKQERIPIGYGETKEGEDSGKYTLFLNTPGGMVPGRSSKRRGNRTESAYLNDSTTRPHRGLPPTVVVLVNAAVAVDAATASYSKPGM</sequence>
<dbReference type="EMBL" id="JASPKY010000298">
    <property type="protein sequence ID" value="KAK9710076.1"/>
    <property type="molecule type" value="Genomic_DNA"/>
</dbReference>
<accession>A0AAW1JYD6</accession>
<proteinExistence type="predicted"/>
<reference evidence="2 3" key="1">
    <citation type="journal article" date="2024" name="BMC Genomics">
        <title>De novo assembly and annotation of Popillia japonica's genome with initial clues to its potential as an invasive pest.</title>
        <authorList>
            <person name="Cucini C."/>
            <person name="Boschi S."/>
            <person name="Funari R."/>
            <person name="Cardaioli E."/>
            <person name="Iannotti N."/>
            <person name="Marturano G."/>
            <person name="Paoli F."/>
            <person name="Bruttini M."/>
            <person name="Carapelli A."/>
            <person name="Frati F."/>
            <person name="Nardi F."/>
        </authorList>
    </citation>
    <scope>NUCLEOTIDE SEQUENCE [LARGE SCALE GENOMIC DNA]</scope>
    <source>
        <strain evidence="2">DMR45628</strain>
    </source>
</reference>
<evidence type="ECO:0000313" key="2">
    <source>
        <dbReference type="EMBL" id="KAK9710076.1"/>
    </source>
</evidence>
<feature type="region of interest" description="Disordered" evidence="1">
    <location>
        <begin position="35"/>
        <end position="70"/>
    </location>
</feature>
<keyword evidence="3" id="KW-1185">Reference proteome</keyword>
<name>A0AAW1JYD6_POPJA</name>
<comment type="caution">
    <text evidence="2">The sequence shown here is derived from an EMBL/GenBank/DDBJ whole genome shotgun (WGS) entry which is preliminary data.</text>
</comment>
<organism evidence="2 3">
    <name type="scientific">Popillia japonica</name>
    <name type="common">Japanese beetle</name>
    <dbReference type="NCBI Taxonomy" id="7064"/>
    <lineage>
        <taxon>Eukaryota</taxon>
        <taxon>Metazoa</taxon>
        <taxon>Ecdysozoa</taxon>
        <taxon>Arthropoda</taxon>
        <taxon>Hexapoda</taxon>
        <taxon>Insecta</taxon>
        <taxon>Pterygota</taxon>
        <taxon>Neoptera</taxon>
        <taxon>Endopterygota</taxon>
        <taxon>Coleoptera</taxon>
        <taxon>Polyphaga</taxon>
        <taxon>Scarabaeiformia</taxon>
        <taxon>Scarabaeidae</taxon>
        <taxon>Rutelinae</taxon>
        <taxon>Popillia</taxon>
    </lineage>
</organism>
<dbReference type="AlphaFoldDB" id="A0AAW1JYD6"/>
<protein>
    <submittedName>
        <fullName evidence="2">Uncharacterized protein</fullName>
    </submittedName>
</protein>
<feature type="compositionally biased region" description="Polar residues" evidence="1">
    <location>
        <begin position="54"/>
        <end position="63"/>
    </location>
</feature>
<gene>
    <name evidence="2" type="ORF">QE152_g26221</name>
</gene>
<dbReference type="Proteomes" id="UP001458880">
    <property type="component" value="Unassembled WGS sequence"/>
</dbReference>
<evidence type="ECO:0000256" key="1">
    <source>
        <dbReference type="SAM" id="MobiDB-lite"/>
    </source>
</evidence>